<name>A0A1Y2CC80_9BASI</name>
<dbReference type="PANTHER" id="PTHR10578">
    <property type="entry name" value="S -2-HYDROXY-ACID OXIDASE-RELATED"/>
    <property type="match status" value="1"/>
</dbReference>
<dbReference type="Proteomes" id="UP000193467">
    <property type="component" value="Unassembled WGS sequence"/>
</dbReference>
<accession>A0A1Y2CC80</accession>
<dbReference type="Gene3D" id="3.20.20.70">
    <property type="entry name" value="Aldolase class I"/>
    <property type="match status" value="1"/>
</dbReference>
<dbReference type="AlphaFoldDB" id="A0A1Y2CC80"/>
<feature type="domain" description="FMN-dependent dehydrogenase" evidence="2">
    <location>
        <begin position="21"/>
        <end position="75"/>
    </location>
</feature>
<dbReference type="InParanoid" id="A0A1Y2CC80"/>
<dbReference type="PANTHER" id="PTHR10578:SF149">
    <property type="entry name" value="2-HYDROXYACID OXIDASE 2"/>
    <property type="match status" value="1"/>
</dbReference>
<keyword evidence="4" id="KW-1185">Reference proteome</keyword>
<evidence type="ECO:0000259" key="2">
    <source>
        <dbReference type="Pfam" id="PF01070"/>
    </source>
</evidence>
<gene>
    <name evidence="3" type="ORF">BCR35DRAFT_336314</name>
</gene>
<comment type="caution">
    <text evidence="3">The sequence shown here is derived from an EMBL/GenBank/DDBJ whole genome shotgun (WGS) entry which is preliminary data.</text>
</comment>
<organism evidence="3 4">
    <name type="scientific">Leucosporidium creatinivorum</name>
    <dbReference type="NCBI Taxonomy" id="106004"/>
    <lineage>
        <taxon>Eukaryota</taxon>
        <taxon>Fungi</taxon>
        <taxon>Dikarya</taxon>
        <taxon>Basidiomycota</taxon>
        <taxon>Pucciniomycotina</taxon>
        <taxon>Microbotryomycetes</taxon>
        <taxon>Leucosporidiales</taxon>
        <taxon>Leucosporidium</taxon>
    </lineage>
</organism>
<evidence type="ECO:0000256" key="1">
    <source>
        <dbReference type="ARBA" id="ARBA00001917"/>
    </source>
</evidence>
<dbReference type="Pfam" id="PF01070">
    <property type="entry name" value="FMN_dh"/>
    <property type="match status" value="1"/>
</dbReference>
<dbReference type="EMBL" id="MCGR01000125">
    <property type="protein sequence ID" value="ORY44661.1"/>
    <property type="molecule type" value="Genomic_DNA"/>
</dbReference>
<dbReference type="OrthoDB" id="25826at2759"/>
<dbReference type="GO" id="GO:0016491">
    <property type="term" value="F:oxidoreductase activity"/>
    <property type="evidence" value="ECO:0007669"/>
    <property type="project" value="InterPro"/>
</dbReference>
<proteinExistence type="predicted"/>
<dbReference type="InterPro" id="IPR000262">
    <property type="entry name" value="FMN-dep_DH"/>
</dbReference>
<dbReference type="SUPFAM" id="SSF51395">
    <property type="entry name" value="FMN-linked oxidoreductases"/>
    <property type="match status" value="1"/>
</dbReference>
<dbReference type="STRING" id="106004.A0A1Y2CC80"/>
<evidence type="ECO:0000313" key="4">
    <source>
        <dbReference type="Proteomes" id="UP000193467"/>
    </source>
</evidence>
<protein>
    <recommendedName>
        <fullName evidence="2">FMN-dependent dehydrogenase domain-containing protein</fullName>
    </recommendedName>
</protein>
<sequence>MNRASYDPNVLTISELEREGSKKLPKPIRDYYNGGGMDLLTYEDNMLAFLRYRIRPRILVDVSEVDMSTTIYGQK</sequence>
<dbReference type="InterPro" id="IPR013785">
    <property type="entry name" value="Aldolase_TIM"/>
</dbReference>
<comment type="cofactor">
    <cofactor evidence="1">
        <name>FMN</name>
        <dbReference type="ChEBI" id="CHEBI:58210"/>
    </cofactor>
</comment>
<reference evidence="3 4" key="1">
    <citation type="submission" date="2016-07" db="EMBL/GenBank/DDBJ databases">
        <title>Pervasive Adenine N6-methylation of Active Genes in Fungi.</title>
        <authorList>
            <consortium name="DOE Joint Genome Institute"/>
            <person name="Mondo S.J."/>
            <person name="Dannebaum R.O."/>
            <person name="Kuo R.C."/>
            <person name="Labutti K."/>
            <person name="Haridas S."/>
            <person name="Kuo A."/>
            <person name="Salamov A."/>
            <person name="Ahrendt S.R."/>
            <person name="Lipzen A."/>
            <person name="Sullivan W."/>
            <person name="Andreopoulos W.B."/>
            <person name="Clum A."/>
            <person name="Lindquist E."/>
            <person name="Daum C."/>
            <person name="Ramamoorthy G.K."/>
            <person name="Gryganskyi A."/>
            <person name="Culley D."/>
            <person name="Magnuson J.K."/>
            <person name="James T.Y."/>
            <person name="O'Malley M.A."/>
            <person name="Stajich J.E."/>
            <person name="Spatafora J.W."/>
            <person name="Visel A."/>
            <person name="Grigoriev I.V."/>
        </authorList>
    </citation>
    <scope>NUCLEOTIDE SEQUENCE [LARGE SCALE GENOMIC DNA]</scope>
    <source>
        <strain evidence="3 4">62-1032</strain>
    </source>
</reference>
<feature type="non-terminal residue" evidence="3">
    <location>
        <position position="75"/>
    </location>
</feature>
<evidence type="ECO:0000313" key="3">
    <source>
        <dbReference type="EMBL" id="ORY44661.1"/>
    </source>
</evidence>